<dbReference type="SMART" id="SM00974">
    <property type="entry name" value="T5orf172"/>
    <property type="match status" value="1"/>
</dbReference>
<dbReference type="RefSeq" id="WP_319980659.1">
    <property type="nucleotide sequence ID" value="NZ_JAXAVU010000016.1"/>
</dbReference>
<sequence>MSLFGSKENAEVTVLREQLAAAQGTIAELRGWVGHLRGAETPSLEGELRQLRAAVDHKKNEYMTLGTSQRQLQAEVDTWRSQLVETRDLALLQEVGVYEYAHPLDDAVAYKDALADLKLRIKESAKGDAVSCHVDWAVNGSVKEGQKLGKDMAKLMLRAYNAEADNAVRSVKPHTRETVKKRLTTTKDTIGKLGVLMRITISPDYHRLRLLEIDLTSDHLVKVEAEKELAKAERDRLREEAKVMKEIERERARLAKERAHYLAAVVKLEANGDLVALTKAQEQLASVDAAIAGVEHRAANVRLGYVYVISNIGAFGPGVVKIGMTRRQEPMDRVRELGDASVPFRFDTHALIFSEDAVGLETALHQRLSHKRVNLVNHRREFFYATPAEVKDLVVELENSPVLQYDDVAEALEWRASESNRQAAPGELAMSSVGADGDLSDDGE</sequence>
<gene>
    <name evidence="4" type="ORF">SK854_41665</name>
</gene>
<keyword evidence="5" id="KW-1185">Reference proteome</keyword>
<dbReference type="EMBL" id="JAXAVU010000016">
    <property type="protein sequence ID" value="MDX8148684.1"/>
    <property type="molecule type" value="Genomic_DNA"/>
</dbReference>
<evidence type="ECO:0000313" key="5">
    <source>
        <dbReference type="Proteomes" id="UP001285352"/>
    </source>
</evidence>
<dbReference type="InterPro" id="IPR025280">
    <property type="entry name" value="SNIPE"/>
</dbReference>
<evidence type="ECO:0000256" key="2">
    <source>
        <dbReference type="SAM" id="MobiDB-lite"/>
    </source>
</evidence>
<keyword evidence="1" id="KW-0175">Coiled coil</keyword>
<evidence type="ECO:0000256" key="1">
    <source>
        <dbReference type="SAM" id="Coils"/>
    </source>
</evidence>
<proteinExistence type="predicted"/>
<feature type="region of interest" description="Disordered" evidence="2">
    <location>
        <begin position="419"/>
        <end position="444"/>
    </location>
</feature>
<evidence type="ECO:0000313" key="4">
    <source>
        <dbReference type="EMBL" id="MDX8148684.1"/>
    </source>
</evidence>
<comment type="caution">
    <text evidence="4">The sequence shown here is derived from an EMBL/GenBank/DDBJ whole genome shotgun (WGS) entry which is preliminary data.</text>
</comment>
<protein>
    <submittedName>
        <fullName evidence="4">DUF4041 domain-containing protein</fullName>
    </submittedName>
</protein>
<dbReference type="Pfam" id="PF13250">
    <property type="entry name" value="SNIPE"/>
    <property type="match status" value="1"/>
</dbReference>
<dbReference type="InterPro" id="IPR018306">
    <property type="entry name" value="Phage_T5_Orf172_DNA-bd"/>
</dbReference>
<evidence type="ECO:0000259" key="3">
    <source>
        <dbReference type="SMART" id="SM00974"/>
    </source>
</evidence>
<dbReference type="Proteomes" id="UP001285352">
    <property type="component" value="Unassembled WGS sequence"/>
</dbReference>
<accession>A0ABU4VBW8</accession>
<reference evidence="4 5" key="1">
    <citation type="submission" date="2023-11" db="EMBL/GenBank/DDBJ databases">
        <title>Lentzea sokolovensis, sp. nov., Lentzea kristufkii, sp. nov., and Lentzea miocenensis, sp. nov., rare actinobacteria from Sokolov Coal Basin, Miocene lacustrine sediment, Czech Republic.</title>
        <authorList>
            <person name="Lara A."/>
            <person name="Kotroba L."/>
            <person name="Nouioui I."/>
            <person name="Neumann-Schaal M."/>
            <person name="Mast Y."/>
            <person name="Chronakova A."/>
        </authorList>
    </citation>
    <scope>NUCLEOTIDE SEQUENCE [LARGE SCALE GENOMIC DNA]</scope>
    <source>
        <strain evidence="4 5">BCCO 10_0061</strain>
    </source>
</reference>
<organism evidence="4 5">
    <name type="scientific">Lentzea sokolovensis</name>
    <dbReference type="NCBI Taxonomy" id="3095429"/>
    <lineage>
        <taxon>Bacteria</taxon>
        <taxon>Bacillati</taxon>
        <taxon>Actinomycetota</taxon>
        <taxon>Actinomycetes</taxon>
        <taxon>Pseudonocardiales</taxon>
        <taxon>Pseudonocardiaceae</taxon>
        <taxon>Lentzea</taxon>
    </lineage>
</organism>
<dbReference type="Pfam" id="PF13455">
    <property type="entry name" value="MUG113"/>
    <property type="match status" value="1"/>
</dbReference>
<feature type="coiled-coil region" evidence="1">
    <location>
        <begin position="220"/>
        <end position="264"/>
    </location>
</feature>
<name>A0ABU4VBW8_9PSEU</name>
<feature type="domain" description="Bacteriophage T5 Orf172 DNA-binding" evidence="3">
    <location>
        <begin position="314"/>
        <end position="397"/>
    </location>
</feature>